<reference evidence="2 3" key="1">
    <citation type="submission" date="2022-11" db="EMBL/GenBank/DDBJ databases">
        <title>Spartinivicinus poritis sp. nov., isolated from scleractinian coral Porites lutea.</title>
        <authorList>
            <person name="Zhang G."/>
            <person name="Cai L."/>
            <person name="Wei Q."/>
        </authorList>
    </citation>
    <scope>NUCLEOTIDE SEQUENCE [LARGE SCALE GENOMIC DNA]</scope>
    <source>
        <strain evidence="2 3">A2-2</strain>
    </source>
</reference>
<evidence type="ECO:0008006" key="4">
    <source>
        <dbReference type="Google" id="ProtNLM"/>
    </source>
</evidence>
<name>A0ABT5UJK2_9GAMM</name>
<keyword evidence="3" id="KW-1185">Reference proteome</keyword>
<feature type="signal peptide" evidence="1">
    <location>
        <begin position="1"/>
        <end position="23"/>
    </location>
</feature>
<gene>
    <name evidence="2" type="ORF">ORQ98_27440</name>
</gene>
<dbReference type="Proteomes" id="UP001528823">
    <property type="component" value="Unassembled WGS sequence"/>
</dbReference>
<dbReference type="PROSITE" id="PS51257">
    <property type="entry name" value="PROKAR_LIPOPROTEIN"/>
    <property type="match status" value="1"/>
</dbReference>
<evidence type="ECO:0000256" key="1">
    <source>
        <dbReference type="SAM" id="SignalP"/>
    </source>
</evidence>
<evidence type="ECO:0000313" key="2">
    <source>
        <dbReference type="EMBL" id="MDE1465702.1"/>
    </source>
</evidence>
<protein>
    <recommendedName>
        <fullName evidence="4">Lipoprotein</fullName>
    </recommendedName>
</protein>
<evidence type="ECO:0000313" key="3">
    <source>
        <dbReference type="Proteomes" id="UP001528823"/>
    </source>
</evidence>
<accession>A0ABT5UJK2</accession>
<feature type="chain" id="PRO_5046822655" description="Lipoprotein" evidence="1">
    <location>
        <begin position="24"/>
        <end position="246"/>
    </location>
</feature>
<keyword evidence="1" id="KW-0732">Signal</keyword>
<dbReference type="EMBL" id="JAPMOU010000079">
    <property type="protein sequence ID" value="MDE1465702.1"/>
    <property type="molecule type" value="Genomic_DNA"/>
</dbReference>
<proteinExistence type="predicted"/>
<organism evidence="2 3">
    <name type="scientific">Spartinivicinus poritis</name>
    <dbReference type="NCBI Taxonomy" id="2994640"/>
    <lineage>
        <taxon>Bacteria</taxon>
        <taxon>Pseudomonadati</taxon>
        <taxon>Pseudomonadota</taxon>
        <taxon>Gammaproteobacteria</taxon>
        <taxon>Oceanospirillales</taxon>
        <taxon>Zooshikellaceae</taxon>
        <taxon>Spartinivicinus</taxon>
    </lineage>
</organism>
<sequence length="246" mass="28718">MNKWYRSSLILLAILLSAGCVSPDDQPAVANPERAEKILLKCEAKAQTRYEAEGPAAAEAVWQTKACSTAKQVTEQYWQKQRDIQLSRNRFQQDDVFAAMDWTEFFYKRQQCGYQQQASQWFCSAYPQWQEQMQQAYQKDLQANDFDLLVSRVEKFCSTKDYSEINCAIWRAALTDKKQLAYNNYLSNQQQLETDFYTCKSRFSQLKQVATKSNNKQKLLNFQFYSLPCSLVLQAASRTQLAYTFY</sequence>
<dbReference type="RefSeq" id="WP_274692006.1">
    <property type="nucleotide sequence ID" value="NZ_JAPMOU010000079.1"/>
</dbReference>
<comment type="caution">
    <text evidence="2">The sequence shown here is derived from an EMBL/GenBank/DDBJ whole genome shotgun (WGS) entry which is preliminary data.</text>
</comment>